<proteinExistence type="predicted"/>
<protein>
    <submittedName>
        <fullName evidence="1">Uncharacterized protein</fullName>
    </submittedName>
</protein>
<gene>
    <name evidence="1" type="ORF">FVE85_0271</name>
</gene>
<dbReference type="Proteomes" id="UP000324585">
    <property type="component" value="Unassembled WGS sequence"/>
</dbReference>
<name>A0A5J4Z0E8_PORPP</name>
<dbReference type="EMBL" id="VRMN01000002">
    <property type="protein sequence ID" value="KAA8496542.1"/>
    <property type="molecule type" value="Genomic_DNA"/>
</dbReference>
<organism evidence="1 2">
    <name type="scientific">Porphyridium purpureum</name>
    <name type="common">Red alga</name>
    <name type="synonym">Porphyridium cruentum</name>
    <dbReference type="NCBI Taxonomy" id="35688"/>
    <lineage>
        <taxon>Eukaryota</taxon>
        <taxon>Rhodophyta</taxon>
        <taxon>Bangiophyceae</taxon>
        <taxon>Porphyridiales</taxon>
        <taxon>Porphyridiaceae</taxon>
        <taxon>Porphyridium</taxon>
    </lineage>
</organism>
<sequence>MARSVDDLLLRVAQKYEGARATAGFSAAQWTFWREQSIESIRRLRSTPSRLELVSLSASAFILRCAAERAGLSRVLSEHDLADRLVLHPPDTSAGDRKHRETRRLVQEIENDFTETTIPSCCCRAIIRLQSFASDTRPDAWRDSALRAGFVACNDASCVNISLMTRWICTNARLAELTKLMPYGSDSQNAPGSFSLALDSDFLDEILTAGLGFEAQQLAGMISLMRGFLSENSKQQIVRAVRDRLKGGEQGKVGQRTDALIVYSLLAADSDEEEDFLSFVFSHVPLALRHDLCTVSSMLVAVLDAAKNLELRMDTPLVRNFLTWIAASSERLVCVPGLEHDAIRSMLEKVGKRLQKHAHRFPDVNYAVEFELRTSTGSPRCIAVWWCHWFLECQSMDRRTLAVSVLDALLQCVSRPHWDGQLVGYAKTIHASALLLERFDSAANLLSDWLSSHPSPEDRGYRKRMLVEDIAMRIFKSNCEKDWDLTSCLFREKRSPIPWPDEGLYERYARLRENESSQVSRMVLGMMASKPESLIAAATAPGTHGFSPDGSESTFRRVVQIRNFSSGQQADLLPTVYSVLCSAFVGDAERLAMLRQLAGSSTNVFFIQVVSCSFRLIGLLLSSSQFPVLRTSWFDAQQLLYTSLEGVYVPDEPEAVYIDIAKRDLWLS</sequence>
<evidence type="ECO:0000313" key="1">
    <source>
        <dbReference type="EMBL" id="KAA8496542.1"/>
    </source>
</evidence>
<dbReference type="AlphaFoldDB" id="A0A5J4Z0E8"/>
<comment type="caution">
    <text evidence="1">The sequence shown here is derived from an EMBL/GenBank/DDBJ whole genome shotgun (WGS) entry which is preliminary data.</text>
</comment>
<accession>A0A5J4Z0E8</accession>
<reference evidence="2" key="1">
    <citation type="journal article" date="2019" name="Nat. Commun.">
        <title>Expansion of phycobilisome linker gene families in mesophilic red algae.</title>
        <authorList>
            <person name="Lee J."/>
            <person name="Kim D."/>
            <person name="Bhattacharya D."/>
            <person name="Yoon H.S."/>
        </authorList>
    </citation>
    <scope>NUCLEOTIDE SEQUENCE [LARGE SCALE GENOMIC DNA]</scope>
    <source>
        <strain evidence="2">CCMP 1328</strain>
    </source>
</reference>
<keyword evidence="2" id="KW-1185">Reference proteome</keyword>
<evidence type="ECO:0000313" key="2">
    <source>
        <dbReference type="Proteomes" id="UP000324585"/>
    </source>
</evidence>